<dbReference type="SUPFAM" id="SSF54403">
    <property type="entry name" value="Cystatin/monellin"/>
    <property type="match status" value="1"/>
</dbReference>
<proteinExistence type="inferred from homology"/>
<comment type="caution">
    <text evidence="3">The sequence shown here is derived from an EMBL/GenBank/DDBJ whole genome shotgun (WGS) entry which is preliminary data.</text>
</comment>
<dbReference type="PANTHER" id="PTHR46186:SF16">
    <property type="entry name" value="CYSTATIN-C"/>
    <property type="match status" value="1"/>
</dbReference>
<keyword evidence="2" id="KW-0732">Signal</keyword>
<evidence type="ECO:0000313" key="3">
    <source>
        <dbReference type="EMBL" id="KAG8444753.1"/>
    </source>
</evidence>
<dbReference type="InterPro" id="IPR000010">
    <property type="entry name" value="Cystatin_dom"/>
</dbReference>
<evidence type="ECO:0000313" key="4">
    <source>
        <dbReference type="Proteomes" id="UP000812440"/>
    </source>
</evidence>
<evidence type="ECO:0000256" key="1">
    <source>
        <dbReference type="ARBA" id="ARBA00009403"/>
    </source>
</evidence>
<feature type="signal peptide" evidence="2">
    <location>
        <begin position="1"/>
        <end position="19"/>
    </location>
</feature>
<keyword evidence="4" id="KW-1185">Reference proteome</keyword>
<dbReference type="GO" id="GO:0005615">
    <property type="term" value="C:extracellular space"/>
    <property type="evidence" value="ECO:0007669"/>
    <property type="project" value="TreeGrafter"/>
</dbReference>
<dbReference type="GO" id="GO:0004869">
    <property type="term" value="F:cysteine-type endopeptidase inhibitor activity"/>
    <property type="evidence" value="ECO:0007669"/>
    <property type="project" value="InterPro"/>
</dbReference>
<feature type="chain" id="PRO_5035856188" description="Cystatin domain-containing protein" evidence="2">
    <location>
        <begin position="20"/>
        <end position="97"/>
    </location>
</feature>
<evidence type="ECO:0000256" key="2">
    <source>
        <dbReference type="SAM" id="SignalP"/>
    </source>
</evidence>
<dbReference type="Gene3D" id="3.10.450.10">
    <property type="match status" value="1"/>
</dbReference>
<dbReference type="EMBL" id="JAACNH010000004">
    <property type="protein sequence ID" value="KAG8444753.1"/>
    <property type="molecule type" value="Genomic_DNA"/>
</dbReference>
<dbReference type="GO" id="GO:0031982">
    <property type="term" value="C:vesicle"/>
    <property type="evidence" value="ECO:0007669"/>
    <property type="project" value="TreeGrafter"/>
</dbReference>
<name>A0A8T2JMN5_9PIPI</name>
<reference evidence="3" key="1">
    <citation type="thesis" date="2020" institute="ProQuest LLC" country="789 East Eisenhower Parkway, Ann Arbor, MI, USA">
        <title>Comparative Genomics and Chromosome Evolution.</title>
        <authorList>
            <person name="Mudd A.B."/>
        </authorList>
    </citation>
    <scope>NUCLEOTIDE SEQUENCE</scope>
    <source>
        <strain evidence="3">Female2</strain>
        <tissue evidence="3">Blood</tissue>
    </source>
</reference>
<dbReference type="InterPro" id="IPR046350">
    <property type="entry name" value="Cystatin_sf"/>
</dbReference>
<dbReference type="Proteomes" id="UP000812440">
    <property type="component" value="Chromosome 5"/>
</dbReference>
<comment type="similarity">
    <text evidence="1">Belongs to the cystatin family.</text>
</comment>
<dbReference type="CDD" id="cd00042">
    <property type="entry name" value="CY"/>
    <property type="match status" value="1"/>
</dbReference>
<sequence length="97" mass="11108">MDLMVSVVLLSCAVLSSHSTFLGGPSVASVKEDGVQRAMVFAMNEYNRRSNDMFVNNWYKVNNVTKQNMNCKFEVLAVPWQRRNELKKIECNGRTIF</sequence>
<protein>
    <recommendedName>
        <fullName evidence="5">Cystatin domain-containing protein</fullName>
    </recommendedName>
</protein>
<gene>
    <name evidence="3" type="ORF">GDO86_009793</name>
</gene>
<dbReference type="PANTHER" id="PTHR46186">
    <property type="entry name" value="CYSTATIN"/>
    <property type="match status" value="1"/>
</dbReference>
<evidence type="ECO:0008006" key="5">
    <source>
        <dbReference type="Google" id="ProtNLM"/>
    </source>
</evidence>
<dbReference type="AlphaFoldDB" id="A0A8T2JMN5"/>
<dbReference type="OrthoDB" id="1908104at2759"/>
<organism evidence="3 4">
    <name type="scientific">Hymenochirus boettgeri</name>
    <name type="common">Congo dwarf clawed frog</name>
    <dbReference type="NCBI Taxonomy" id="247094"/>
    <lineage>
        <taxon>Eukaryota</taxon>
        <taxon>Metazoa</taxon>
        <taxon>Chordata</taxon>
        <taxon>Craniata</taxon>
        <taxon>Vertebrata</taxon>
        <taxon>Euteleostomi</taxon>
        <taxon>Amphibia</taxon>
        <taxon>Batrachia</taxon>
        <taxon>Anura</taxon>
        <taxon>Pipoidea</taxon>
        <taxon>Pipidae</taxon>
        <taxon>Pipinae</taxon>
        <taxon>Hymenochirus</taxon>
    </lineage>
</organism>
<dbReference type="GO" id="GO:0005737">
    <property type="term" value="C:cytoplasm"/>
    <property type="evidence" value="ECO:0007669"/>
    <property type="project" value="TreeGrafter"/>
</dbReference>
<accession>A0A8T2JMN5</accession>